<dbReference type="EMBL" id="BSPK01000089">
    <property type="protein sequence ID" value="GLS66041.1"/>
    <property type="molecule type" value="Genomic_DNA"/>
</dbReference>
<comment type="caution">
    <text evidence="1">The sequence shown here is derived from an EMBL/GenBank/DDBJ whole genome shotgun (WGS) entry which is preliminary data.</text>
</comment>
<dbReference type="Proteomes" id="UP001156856">
    <property type="component" value="Unassembled WGS sequence"/>
</dbReference>
<reference evidence="2" key="1">
    <citation type="journal article" date="2019" name="Int. J. Syst. Evol. Microbiol.">
        <title>The Global Catalogue of Microorganisms (GCM) 10K type strain sequencing project: providing services to taxonomists for standard genome sequencing and annotation.</title>
        <authorList>
            <consortium name="The Broad Institute Genomics Platform"/>
            <consortium name="The Broad Institute Genome Sequencing Center for Infectious Disease"/>
            <person name="Wu L."/>
            <person name="Ma J."/>
        </authorList>
    </citation>
    <scope>NUCLEOTIDE SEQUENCE [LARGE SCALE GENOMIC DNA]</scope>
    <source>
        <strain evidence="2">NBRC 107715</strain>
    </source>
</reference>
<evidence type="ECO:0000313" key="1">
    <source>
        <dbReference type="EMBL" id="GLS66041.1"/>
    </source>
</evidence>
<accession>A0ABQ6DPQ1</accession>
<evidence type="ECO:0000313" key="2">
    <source>
        <dbReference type="Proteomes" id="UP001156856"/>
    </source>
</evidence>
<keyword evidence="2" id="KW-1185">Reference proteome</keyword>
<proteinExistence type="predicted"/>
<name>A0ABQ6DPQ1_9HYPH</name>
<sequence>MNGAITAHCSSESQNRSAIAASTLQTAALNHETTNAAIAWFGSHPSVDVRRLGRQKPPCRGGQCIDAISLSLVDQGCVGERPQLLPPEKALLAKAVADRSAPLKWKEANAAATVIKRPPILTFMKHNHATSNIYAPIREPNTSNAEIL</sequence>
<organism evidence="1 2">
    <name type="scientific">Methylobacterium oxalidis</name>
    <dbReference type="NCBI Taxonomy" id="944322"/>
    <lineage>
        <taxon>Bacteria</taxon>
        <taxon>Pseudomonadati</taxon>
        <taxon>Pseudomonadota</taxon>
        <taxon>Alphaproteobacteria</taxon>
        <taxon>Hyphomicrobiales</taxon>
        <taxon>Methylobacteriaceae</taxon>
        <taxon>Methylobacterium</taxon>
    </lineage>
</organism>
<protein>
    <submittedName>
        <fullName evidence="1">Uncharacterized protein</fullName>
    </submittedName>
</protein>
<gene>
    <name evidence="1" type="ORF">GCM10007888_44230</name>
</gene>